<accession>A0A7V4LDQ4</accession>
<comment type="caution">
    <text evidence="2">The sequence shown here is derived from an EMBL/GenBank/DDBJ whole genome shotgun (WGS) entry which is preliminary data.</text>
</comment>
<dbReference type="Pfam" id="PF09481">
    <property type="entry name" value="CRISPR_Cse1"/>
    <property type="match status" value="1"/>
</dbReference>
<organism evidence="2">
    <name type="scientific">Desulfobacca acetoxidans</name>
    <dbReference type="NCBI Taxonomy" id="60893"/>
    <lineage>
        <taxon>Bacteria</taxon>
        <taxon>Pseudomonadati</taxon>
        <taxon>Thermodesulfobacteriota</taxon>
        <taxon>Desulfobaccia</taxon>
        <taxon>Desulfobaccales</taxon>
        <taxon>Desulfobaccaceae</taxon>
        <taxon>Desulfobacca</taxon>
    </lineage>
</organism>
<dbReference type="EMBL" id="DSXI01000686">
    <property type="protein sequence ID" value="HGS06330.1"/>
    <property type="molecule type" value="Genomic_DNA"/>
</dbReference>
<feature type="region of interest" description="Disordered" evidence="1">
    <location>
        <begin position="463"/>
        <end position="490"/>
    </location>
</feature>
<reference evidence="2" key="1">
    <citation type="journal article" date="2020" name="mSystems">
        <title>Genome- and Community-Level Interaction Insights into Carbon Utilization and Element Cycling Functions of Hydrothermarchaeota in Hydrothermal Sediment.</title>
        <authorList>
            <person name="Zhou Z."/>
            <person name="Liu Y."/>
            <person name="Xu W."/>
            <person name="Pan J."/>
            <person name="Luo Z.H."/>
            <person name="Li M."/>
        </authorList>
    </citation>
    <scope>NUCLEOTIDE SEQUENCE [LARGE SCALE GENOMIC DNA]</scope>
    <source>
        <strain evidence="2">SpSt-548</strain>
    </source>
</reference>
<dbReference type="InterPro" id="IPR013381">
    <property type="entry name" value="CRISPR-assoc_prot_Cse1"/>
</dbReference>
<proteinExistence type="predicted"/>
<evidence type="ECO:0000313" key="2">
    <source>
        <dbReference type="EMBL" id="HGS06330.1"/>
    </source>
</evidence>
<dbReference type="AlphaFoldDB" id="A0A7V4LDQ4"/>
<feature type="compositionally biased region" description="Basic and acidic residues" evidence="1">
    <location>
        <begin position="463"/>
        <end position="474"/>
    </location>
</feature>
<evidence type="ECO:0000256" key="1">
    <source>
        <dbReference type="SAM" id="MobiDB-lite"/>
    </source>
</evidence>
<sequence>MGRGFGQVSQGRGKCCLEREEKAVNYNLLEEKWLPVLWKNGNTDRVSIIEALTQSHRIRQIAASNPMDRAAILRFLLALLYWCKGNPPDKISDTFPPDWFVKLYDNKTLFNLLEDGQRFYQYKAGFGKEKKLSANYLMQEVPTGTNFWHFRHSIDKITGLCPACCAMGLLRLPLFATSGGRRKPPGINAKPPIYVIPLGLSLAETLWRSWQQLPSPNLGTPAWEKPDIQLPNTAEIPLLTGLTWLPRQVWLDHPEEPEAHCISCGGYEFLIRQCVFAGIGSTKSAGSRKWSDPNVIPDSKDVMKPGNTLGAPDGAAGQWARIMAGIIRGQKGDGRLWVVGFATVQNDKYLEAIEYEISLQCAPDNQQFHEHIEKIERWQREGSNLIRKARPKDSSTRKHLEIPSMVFAVRPDVETRVSAKAGELLAGGEEAWDQAAREYSPMVAALAKSLSPGYTTAAVERRKQIADIKPDMKPKAKASKKSGREKGGDK</sequence>
<gene>
    <name evidence="2" type="ORF">ENT08_11460</name>
</gene>
<name>A0A7V4LDQ4_9BACT</name>
<protein>
    <submittedName>
        <fullName evidence="2">Type I-E CRISPR-associated protein Cse1/CasA</fullName>
    </submittedName>
</protein>